<dbReference type="Proteomes" id="UP000824782">
    <property type="component" value="Unassembled WGS sequence"/>
</dbReference>
<reference evidence="1" key="1">
    <citation type="thesis" date="2020" institute="ProQuest LLC" country="789 East Eisenhower Parkway, Ann Arbor, MI, USA">
        <title>Comparative Genomics and Chromosome Evolution.</title>
        <authorList>
            <person name="Mudd A.B."/>
        </authorList>
    </citation>
    <scope>NUCLEOTIDE SEQUENCE</scope>
    <source>
        <strain evidence="1">237g6f4</strain>
        <tissue evidence="1">Blood</tissue>
    </source>
</reference>
<evidence type="ECO:0000313" key="2">
    <source>
        <dbReference type="Proteomes" id="UP000824782"/>
    </source>
</evidence>
<protein>
    <submittedName>
        <fullName evidence="1">Uncharacterized protein</fullName>
    </submittedName>
</protein>
<dbReference type="EMBL" id="WNYA01000004">
    <property type="protein sequence ID" value="KAG8576659.1"/>
    <property type="molecule type" value="Genomic_DNA"/>
</dbReference>
<accession>A0AAV7BWA8</accession>
<dbReference type="PANTHER" id="PTHR15961:SF3">
    <property type="entry name" value="PROTEIN EURL HOMOLOG"/>
    <property type="match status" value="1"/>
</dbReference>
<name>A0AAV7BWA8_ENGPU</name>
<dbReference type="AlphaFoldDB" id="A0AAV7BWA8"/>
<organism evidence="1 2">
    <name type="scientific">Engystomops pustulosus</name>
    <name type="common">Tungara frog</name>
    <name type="synonym">Physalaemus pustulosus</name>
    <dbReference type="NCBI Taxonomy" id="76066"/>
    <lineage>
        <taxon>Eukaryota</taxon>
        <taxon>Metazoa</taxon>
        <taxon>Chordata</taxon>
        <taxon>Craniata</taxon>
        <taxon>Vertebrata</taxon>
        <taxon>Euteleostomi</taxon>
        <taxon>Amphibia</taxon>
        <taxon>Batrachia</taxon>
        <taxon>Anura</taxon>
        <taxon>Neobatrachia</taxon>
        <taxon>Hyloidea</taxon>
        <taxon>Leptodactylidae</taxon>
        <taxon>Leiuperinae</taxon>
        <taxon>Engystomops</taxon>
    </lineage>
</organism>
<gene>
    <name evidence="1" type="ORF">GDO81_009926</name>
</gene>
<evidence type="ECO:0000313" key="1">
    <source>
        <dbReference type="EMBL" id="KAG8576659.1"/>
    </source>
</evidence>
<dbReference type="InterPro" id="IPR009704">
    <property type="entry name" value="EURL_prot"/>
</dbReference>
<dbReference type="Pfam" id="PF06937">
    <property type="entry name" value="EURL"/>
    <property type="match status" value="1"/>
</dbReference>
<proteinExistence type="predicted"/>
<dbReference type="PANTHER" id="PTHR15961">
    <property type="entry name" value="PROTEIN EURL HOMOLOG"/>
    <property type="match status" value="1"/>
</dbReference>
<keyword evidence="2" id="KW-1185">Reference proteome</keyword>
<sequence>MTEEEQFVNIDLNDDNVCSICKLGTDIETLSFCHICFELSIEEIVVHENPSRSAVSEILRPALLTPTTMPRSKALKSPFFPILMLGLNCRRLS</sequence>
<comment type="caution">
    <text evidence="1">The sequence shown here is derived from an EMBL/GenBank/DDBJ whole genome shotgun (WGS) entry which is preliminary data.</text>
</comment>